<feature type="region of interest" description="Disordered" evidence="5">
    <location>
        <begin position="388"/>
        <end position="418"/>
    </location>
</feature>
<feature type="compositionally biased region" description="Polar residues" evidence="5">
    <location>
        <begin position="654"/>
        <end position="665"/>
    </location>
</feature>
<feature type="compositionally biased region" description="Basic and acidic residues" evidence="5">
    <location>
        <begin position="262"/>
        <end position="273"/>
    </location>
</feature>
<dbReference type="PANTHER" id="PTHR46582">
    <property type="entry name" value="ZINC FINGER CCCH DOMAIN-CONTAINING PROTEIN 18"/>
    <property type="match status" value="1"/>
</dbReference>
<feature type="compositionally biased region" description="Basic and acidic residues" evidence="5">
    <location>
        <begin position="627"/>
        <end position="642"/>
    </location>
</feature>
<evidence type="ECO:0000259" key="6">
    <source>
        <dbReference type="PROSITE" id="PS50103"/>
    </source>
</evidence>
<feature type="compositionally biased region" description="Low complexity" evidence="5">
    <location>
        <begin position="573"/>
        <end position="595"/>
    </location>
</feature>
<dbReference type="Proteomes" id="UP000325440">
    <property type="component" value="Unassembled WGS sequence"/>
</dbReference>
<accession>A0A5E4N4Y8</accession>
<evidence type="ECO:0000256" key="3">
    <source>
        <dbReference type="ARBA" id="ARBA00022833"/>
    </source>
</evidence>
<feature type="compositionally biased region" description="Low complexity" evidence="5">
    <location>
        <begin position="34"/>
        <end position="51"/>
    </location>
</feature>
<evidence type="ECO:0000313" key="7">
    <source>
        <dbReference type="EMBL" id="VVC39748.1"/>
    </source>
</evidence>
<keyword evidence="3 4" id="KW-0862">Zinc</keyword>
<feature type="compositionally biased region" description="Low complexity" evidence="5">
    <location>
        <begin position="123"/>
        <end position="138"/>
    </location>
</feature>
<evidence type="ECO:0000256" key="5">
    <source>
        <dbReference type="SAM" id="MobiDB-lite"/>
    </source>
</evidence>
<dbReference type="SMART" id="SM00356">
    <property type="entry name" value="ZnF_C3H1"/>
    <property type="match status" value="1"/>
</dbReference>
<dbReference type="Gene3D" id="4.10.1000.10">
    <property type="entry name" value="Zinc finger, CCCH-type"/>
    <property type="match status" value="1"/>
</dbReference>
<dbReference type="Pfam" id="PF18044">
    <property type="entry name" value="zf-CCCH_4"/>
    <property type="match status" value="1"/>
</dbReference>
<dbReference type="InterPro" id="IPR036855">
    <property type="entry name" value="Znf_CCCH_sf"/>
</dbReference>
<feature type="region of interest" description="Disordered" evidence="5">
    <location>
        <begin position="453"/>
        <end position="803"/>
    </location>
</feature>
<dbReference type="InterPro" id="IPR041367">
    <property type="entry name" value="Znf-CCCH_4"/>
</dbReference>
<feature type="compositionally biased region" description="Basic residues" evidence="5">
    <location>
        <begin position="563"/>
        <end position="572"/>
    </location>
</feature>
<feature type="compositionally biased region" description="Acidic residues" evidence="5">
    <location>
        <begin position="155"/>
        <end position="170"/>
    </location>
</feature>
<feature type="compositionally biased region" description="Low complexity" evidence="5">
    <location>
        <begin position="1"/>
        <end position="23"/>
    </location>
</feature>
<feature type="compositionally biased region" description="Acidic residues" evidence="5">
    <location>
        <begin position="216"/>
        <end position="233"/>
    </location>
</feature>
<dbReference type="PANTHER" id="PTHR46582:SF1">
    <property type="entry name" value="ZINC FINGER CCCH DOMAIN-CONTAINING PROTEIN 18"/>
    <property type="match status" value="1"/>
</dbReference>
<dbReference type="PROSITE" id="PS50103">
    <property type="entry name" value="ZF_C3H1"/>
    <property type="match status" value="1"/>
</dbReference>
<keyword evidence="8" id="KW-1185">Reference proteome</keyword>
<feature type="region of interest" description="Disordered" evidence="5">
    <location>
        <begin position="1"/>
        <end position="273"/>
    </location>
</feature>
<feature type="compositionally biased region" description="Low complexity" evidence="5">
    <location>
        <begin position="751"/>
        <end position="764"/>
    </location>
</feature>
<sequence>MESENSSNSDDSQSNNSSRSASPEPSPDNVNRDQSGSGSPSASSHNSAPQSPDNNTSGSQSLDGNGLPSPECDDQSADSSSTKSKSLIDESCSPEHQNDEQQSPSSSSSSSSRASSEAGSPDRNSNSRASSKASSRSNLSEKEPKEPFNNYLSDVSDEDSMDNINDEIIDDNTSQKSVKEWKSDNDTNSLSKDNVLPVNGHNNIDAKSEPNIVNDPVEEPLDFEAEDGEDGECDEPKPVKEDAEIEEEKEPEELEEGEVSDEGEHRPEETEPRPVCRFYSRGQCTWGANCRFLHPGVTDKGNYSMFELVRPGPIPPPLGLPFYPPDHYRQHERPLIPGVPIPAVKKDEVPPVESAWERGLRQAKEILKKSNKKKESDIDFEEKKMNLTSNQEEVEKENDYYSQRPTSPTASPAISPPIERFKPELETRHHRAPHPDPYVDDFIPPPVDFYPHRPDFWPPHHGRPLPHFPPGHPMDFHAAPRRNPYYPYPPPDPYYHPGLKPHHRGLPPKYPPNREVIMQRSDKSYSPQPSGHRNRRDRSSSRPRRGDDWADPWMRSKSPGSRSKLRGRKKSYSSHSSFSSSRSSTSSSASSYSSRSRSRGRSNSMAKNRKKPPPQSFKPSPGRKPIRKPERNPSPDGFEKKNMSRSMNPPVPTNRWSVSPTNSAPSMPPLQRARQMPMPPRFAVNKLSGVKSPASTHTSTSSSSSESVSGSGSSESSDSSGSESSSEEGGSPKLKTLAMSPDKLVKKGAVSKMQKSQKQNMKNKISAPLVPAVRKEKSTIQGKKRPLDFDNEDNKNLSPPRKKGVAAAVAAAAAAAAAAAPPSRREELLKQLKAVEDAIARKKSKVAL</sequence>
<feature type="compositionally biased region" description="Basic and acidic residues" evidence="5">
    <location>
        <begin position="785"/>
        <end position="795"/>
    </location>
</feature>
<dbReference type="GO" id="GO:0071011">
    <property type="term" value="C:precatalytic spliceosome"/>
    <property type="evidence" value="ECO:0007669"/>
    <property type="project" value="TreeGrafter"/>
</dbReference>
<organism evidence="7 8">
    <name type="scientific">Cinara cedri</name>
    <dbReference type="NCBI Taxonomy" id="506608"/>
    <lineage>
        <taxon>Eukaryota</taxon>
        <taxon>Metazoa</taxon>
        <taxon>Ecdysozoa</taxon>
        <taxon>Arthropoda</taxon>
        <taxon>Hexapoda</taxon>
        <taxon>Insecta</taxon>
        <taxon>Pterygota</taxon>
        <taxon>Neoptera</taxon>
        <taxon>Paraneoptera</taxon>
        <taxon>Hemiptera</taxon>
        <taxon>Sternorrhyncha</taxon>
        <taxon>Aphidomorpha</taxon>
        <taxon>Aphidoidea</taxon>
        <taxon>Aphididae</taxon>
        <taxon>Lachninae</taxon>
        <taxon>Cinara</taxon>
    </lineage>
</organism>
<dbReference type="GO" id="GO:0003723">
    <property type="term" value="F:RNA binding"/>
    <property type="evidence" value="ECO:0007669"/>
    <property type="project" value="TreeGrafter"/>
</dbReference>
<protein>
    <submittedName>
        <fullName evidence="7">Zinc finger, CCCH-type</fullName>
    </submittedName>
</protein>
<dbReference type="SUPFAM" id="SSF90229">
    <property type="entry name" value="CCCH zinc finger"/>
    <property type="match status" value="1"/>
</dbReference>
<name>A0A5E4N4Y8_9HEMI</name>
<dbReference type="EMBL" id="CABPRJ010001897">
    <property type="protein sequence ID" value="VVC39748.1"/>
    <property type="molecule type" value="Genomic_DNA"/>
</dbReference>
<feature type="compositionally biased region" description="Low complexity" evidence="5">
    <location>
        <begin position="405"/>
        <end position="418"/>
    </location>
</feature>
<feature type="zinc finger region" description="C3H1-type" evidence="4">
    <location>
        <begin position="270"/>
        <end position="297"/>
    </location>
</feature>
<dbReference type="AlphaFoldDB" id="A0A5E4N4Y8"/>
<feature type="compositionally biased region" description="Basic and acidic residues" evidence="5">
    <location>
        <begin position="537"/>
        <end position="548"/>
    </location>
</feature>
<dbReference type="OrthoDB" id="10072532at2759"/>
<keyword evidence="2 4" id="KW-0863">Zinc-finger</keyword>
<dbReference type="GO" id="GO:0008270">
    <property type="term" value="F:zinc ion binding"/>
    <property type="evidence" value="ECO:0007669"/>
    <property type="project" value="UniProtKB-KW"/>
</dbReference>
<reference evidence="7 8" key="1">
    <citation type="submission" date="2019-08" db="EMBL/GenBank/DDBJ databases">
        <authorList>
            <person name="Alioto T."/>
            <person name="Alioto T."/>
            <person name="Gomez Garrido J."/>
        </authorList>
    </citation>
    <scope>NUCLEOTIDE SEQUENCE [LARGE SCALE GENOMIC DNA]</scope>
</reference>
<evidence type="ECO:0000313" key="8">
    <source>
        <dbReference type="Proteomes" id="UP000325440"/>
    </source>
</evidence>
<dbReference type="InterPro" id="IPR052647">
    <property type="entry name" value="Zinc_finger_CCCH-type"/>
</dbReference>
<feature type="compositionally biased region" description="Low complexity" evidence="5">
    <location>
        <begin position="103"/>
        <end position="116"/>
    </location>
</feature>
<feature type="domain" description="C3H1-type" evidence="6">
    <location>
        <begin position="270"/>
        <end position="297"/>
    </location>
</feature>
<feature type="compositionally biased region" description="Polar residues" evidence="5">
    <location>
        <begin position="52"/>
        <end position="63"/>
    </location>
</feature>
<gene>
    <name evidence="7" type="ORF">CINCED_3A022400</name>
</gene>
<evidence type="ECO:0000256" key="2">
    <source>
        <dbReference type="ARBA" id="ARBA00022771"/>
    </source>
</evidence>
<feature type="compositionally biased region" description="Low complexity" evidence="5">
    <location>
        <begin position="77"/>
        <end position="91"/>
    </location>
</feature>
<dbReference type="InterPro" id="IPR000571">
    <property type="entry name" value="Znf_CCCH"/>
</dbReference>
<feature type="compositionally biased region" description="Acidic residues" evidence="5">
    <location>
        <begin position="243"/>
        <end position="261"/>
    </location>
</feature>
<keyword evidence="1 4" id="KW-0479">Metal-binding</keyword>
<proteinExistence type="predicted"/>
<evidence type="ECO:0000256" key="1">
    <source>
        <dbReference type="ARBA" id="ARBA00022723"/>
    </source>
</evidence>
<evidence type="ECO:0000256" key="4">
    <source>
        <dbReference type="PROSITE-ProRule" id="PRU00723"/>
    </source>
</evidence>
<feature type="compositionally biased region" description="Low complexity" evidence="5">
    <location>
        <begin position="699"/>
        <end position="731"/>
    </location>
</feature>